<dbReference type="InterPro" id="IPR013517">
    <property type="entry name" value="FG-GAP"/>
</dbReference>
<evidence type="ECO:0000313" key="3">
    <source>
        <dbReference type="EMBL" id="MDC3986973.1"/>
    </source>
</evidence>
<dbReference type="Pfam" id="PF13517">
    <property type="entry name" value="FG-GAP_3"/>
    <property type="match status" value="2"/>
</dbReference>
<dbReference type="PANTHER" id="PTHR39431:SF1">
    <property type="entry name" value="FRPA_C-RELATED PROTEIN"/>
    <property type="match status" value="1"/>
</dbReference>
<evidence type="ECO:0000313" key="4">
    <source>
        <dbReference type="Proteomes" id="UP001151081"/>
    </source>
</evidence>
<sequence>MRRDTIAGLVVIALGGAGCGETRHDDGSDEGPPRSDRGGIGVAELALVPGPVTIDARRSLAVTEVAITSRFTLQAVLDALAAQSGVPGVTGLSLFEQLWDTQNPKPGTTSGPHCDDQITNKQTSLNGFSYPCRTTEGGQASAPATEITHYTAIGLFNRFDLAPANGAHCGEYRVIFARTSGGGRNLVNFEAVLPNPRPEIGLEGCRPVANFWRDLSSNSNVASRAALLHDFYFDGLPGVSPVIHVDNYGNTGLRRPTGQVRTNQFMQGPWSLREFALQKSCPAAGCALKFVPVTDKVNPFGALFGPNSIEPRRQAFQDHFVSQLESLAVPDINLFVYQVPDIFNAGDSVSQAPSANDYTAQFGGGGAFGTAIQAKLLALGSNLTPTQIVARAEALSCGGCHQLSNGTNLGGGLTWPSSLGFVHVSEFQEAGPEGNRFPISPALTTVFLPHRKVVFEDFLNRPTSPADFDDDRRAEIVVFRPGNRTMNVLRSSGGFESATFRTIGQVGDQGLGGADFDGDGRADMTAFRPSDRTFTILTSSSDWQNAITRKLGASGVMALAGADFDGDGKADISIWDPATANFSVLTSATSWQSMLQRKWGINGDVPLAGADYDGDRKADFVIFRPGNRTMNVLTSSSNWQSAIQGIVGNVGDVAVPGADYDGDGQADMAVFRPSDGTWTIRTSTSNWQSSLVKIWGASTDTPLAGADLDGDGKAELLFFRPSDGTWNALTSSSGWSSSFQRKWGVSGDVPLTR</sequence>
<dbReference type="RefSeq" id="WP_272428762.1">
    <property type="nucleotide sequence ID" value="NZ_JAGTJJ010000046.1"/>
</dbReference>
<dbReference type="SUPFAM" id="SSF69318">
    <property type="entry name" value="Integrin alpha N-terminal domain"/>
    <property type="match status" value="1"/>
</dbReference>
<dbReference type="PROSITE" id="PS51257">
    <property type="entry name" value="PROKAR_LIPOPROTEIN"/>
    <property type="match status" value="1"/>
</dbReference>
<keyword evidence="4" id="KW-1185">Reference proteome</keyword>
<dbReference type="Gene3D" id="2.130.10.130">
    <property type="entry name" value="Integrin alpha, N-terminal"/>
    <property type="match status" value="1"/>
</dbReference>
<dbReference type="AlphaFoldDB" id="A0A9X3XE37"/>
<keyword evidence="1" id="KW-0732">Signal</keyword>
<protein>
    <submittedName>
        <fullName evidence="3">VCBS repeat-containing protein</fullName>
    </submittedName>
</protein>
<feature type="compositionally biased region" description="Basic and acidic residues" evidence="2">
    <location>
        <begin position="21"/>
        <end position="37"/>
    </location>
</feature>
<dbReference type="InterPro" id="IPR028994">
    <property type="entry name" value="Integrin_alpha_N"/>
</dbReference>
<feature type="region of interest" description="Disordered" evidence="2">
    <location>
        <begin position="20"/>
        <end position="39"/>
    </location>
</feature>
<evidence type="ECO:0000256" key="2">
    <source>
        <dbReference type="SAM" id="MobiDB-lite"/>
    </source>
</evidence>
<proteinExistence type="predicted"/>
<dbReference type="PANTHER" id="PTHR39431">
    <property type="entry name" value="FRPA/C-RELATED PROTEIN"/>
    <property type="match status" value="1"/>
</dbReference>
<gene>
    <name evidence="3" type="ORF">KEG57_41275</name>
</gene>
<dbReference type="EMBL" id="JAGTJJ010000046">
    <property type="protein sequence ID" value="MDC3986973.1"/>
    <property type="molecule type" value="Genomic_DNA"/>
</dbReference>
<accession>A0A9X3XE37</accession>
<organism evidence="3 4">
    <name type="scientific">Polyangium jinanense</name>
    <dbReference type="NCBI Taxonomy" id="2829994"/>
    <lineage>
        <taxon>Bacteria</taxon>
        <taxon>Pseudomonadati</taxon>
        <taxon>Myxococcota</taxon>
        <taxon>Polyangia</taxon>
        <taxon>Polyangiales</taxon>
        <taxon>Polyangiaceae</taxon>
        <taxon>Polyangium</taxon>
    </lineage>
</organism>
<name>A0A9X3XE37_9BACT</name>
<dbReference type="Proteomes" id="UP001151081">
    <property type="component" value="Unassembled WGS sequence"/>
</dbReference>
<comment type="caution">
    <text evidence="3">The sequence shown here is derived from an EMBL/GenBank/DDBJ whole genome shotgun (WGS) entry which is preliminary data.</text>
</comment>
<reference evidence="3 4" key="1">
    <citation type="submission" date="2021-04" db="EMBL/GenBank/DDBJ databases">
        <title>Genome analysis of Polyangium sp.</title>
        <authorList>
            <person name="Li Y."/>
            <person name="Wang J."/>
        </authorList>
    </citation>
    <scope>NUCLEOTIDE SEQUENCE [LARGE SCALE GENOMIC DNA]</scope>
    <source>
        <strain evidence="3 4">SDU14</strain>
    </source>
</reference>
<evidence type="ECO:0000256" key="1">
    <source>
        <dbReference type="ARBA" id="ARBA00022729"/>
    </source>
</evidence>